<keyword evidence="4" id="KW-1185">Reference proteome</keyword>
<keyword evidence="1" id="KW-0472">Membrane</keyword>
<dbReference type="Proteomes" id="UP000271010">
    <property type="component" value="Unassembled WGS sequence"/>
</dbReference>
<dbReference type="AlphaFoldDB" id="A0A3M9N7E5"/>
<comment type="caution">
    <text evidence="3">The sequence shown here is derived from an EMBL/GenBank/DDBJ whole genome shotgun (WGS) entry which is preliminary data.</text>
</comment>
<evidence type="ECO:0000256" key="1">
    <source>
        <dbReference type="SAM" id="Phobius"/>
    </source>
</evidence>
<dbReference type="PANTHER" id="PTHR33371">
    <property type="entry name" value="INTERMEMBRANE PHOSPHOLIPID TRANSPORT SYSTEM BINDING PROTEIN MLAD-RELATED"/>
    <property type="match status" value="1"/>
</dbReference>
<reference evidence="3 4" key="1">
    <citation type="submission" date="2018-11" db="EMBL/GenBank/DDBJ databases">
        <title>Rufibacter latericius sp. nov., isolated from water in Baiyang Lake.</title>
        <authorList>
            <person name="Yang Y."/>
        </authorList>
    </citation>
    <scope>NUCLEOTIDE SEQUENCE [LARGE SCALE GENOMIC DNA]</scope>
    <source>
        <strain evidence="3 4">MCC P1</strain>
    </source>
</reference>
<keyword evidence="1" id="KW-1133">Transmembrane helix</keyword>
<dbReference type="PANTHER" id="PTHR33371:SF4">
    <property type="entry name" value="INTERMEMBRANE PHOSPHOLIPID TRANSPORT SYSTEM BINDING PROTEIN MLAD"/>
    <property type="match status" value="1"/>
</dbReference>
<evidence type="ECO:0000313" key="4">
    <source>
        <dbReference type="Proteomes" id="UP000271010"/>
    </source>
</evidence>
<sequence>MQPIVYGIRHIPGFQGVQTRAGSHELTNSIYVKFSKELKVALLGVVSLVALYVGFLFLKGSNIFSSTRTFYVTYDTVEGLAASNPVLINGFRVGMVKEMVLEPKKGNKILVTLDINKDIDVGDSTVAMLVSSDLLGSKAVELYMGRNRVRYKGGEHLIPFVKRSITDMLSQRAMPVLGTVDTTLQRLNAFLDKDAKRSIQAILLNAQATSEALRSVALANQGNINEITGNLAQLTAALRGTEAKFSRLASNLNTITDTLDVQSMNSAIRGLDSTIAQAQLTMQRINESNGSLGKLMHDDSLYRNLNASSASLNDLLIDLRTNPKRYVHFSLIGGGTKVKEAKNVKEAAKVRNAERVENAGAVQKQ</sequence>
<protein>
    <submittedName>
        <fullName evidence="3">MCE family protein</fullName>
    </submittedName>
</protein>
<organism evidence="3 4">
    <name type="scientific">Rufibacter immobilis</name>
    <dbReference type="NCBI Taxonomy" id="1348778"/>
    <lineage>
        <taxon>Bacteria</taxon>
        <taxon>Pseudomonadati</taxon>
        <taxon>Bacteroidota</taxon>
        <taxon>Cytophagia</taxon>
        <taxon>Cytophagales</taxon>
        <taxon>Hymenobacteraceae</taxon>
        <taxon>Rufibacter</taxon>
    </lineage>
</organism>
<evidence type="ECO:0000313" key="3">
    <source>
        <dbReference type="EMBL" id="RNI32938.1"/>
    </source>
</evidence>
<accession>A0A3M9N7E5</accession>
<gene>
    <name evidence="3" type="ORF">EFA69_00510</name>
</gene>
<proteinExistence type="predicted"/>
<dbReference type="EMBL" id="RJJE01000001">
    <property type="protein sequence ID" value="RNI32938.1"/>
    <property type="molecule type" value="Genomic_DNA"/>
</dbReference>
<dbReference type="InterPro" id="IPR052336">
    <property type="entry name" value="MlaD_Phospholipid_Transporter"/>
</dbReference>
<name>A0A3M9N7E5_9BACT</name>
<keyword evidence="1" id="KW-0812">Transmembrane</keyword>
<dbReference type="Pfam" id="PF02470">
    <property type="entry name" value="MlaD"/>
    <property type="match status" value="1"/>
</dbReference>
<evidence type="ECO:0000259" key="2">
    <source>
        <dbReference type="Pfam" id="PF02470"/>
    </source>
</evidence>
<dbReference type="OrthoDB" id="9769132at2"/>
<dbReference type="InterPro" id="IPR003399">
    <property type="entry name" value="Mce/MlaD"/>
</dbReference>
<feature type="transmembrane region" description="Helical" evidence="1">
    <location>
        <begin position="40"/>
        <end position="58"/>
    </location>
</feature>
<feature type="domain" description="Mce/MlaD" evidence="2">
    <location>
        <begin position="67"/>
        <end position="144"/>
    </location>
</feature>